<dbReference type="AlphaFoldDB" id="A0A6A5TT32"/>
<feature type="compositionally biased region" description="Polar residues" evidence="1">
    <location>
        <begin position="85"/>
        <end position="109"/>
    </location>
</feature>
<sequence length="148" mass="17000">MARWRRRGMLERITPPHTRRWRLCTQALGVVQDHLDDKSHGPGGGQTFQLHGLLGVISNTVKDASRNPEEKARLISPEIKEKSYSYAQNSTFQHNQGYPQEPPSSYQQAHEQKYGQSHEPHRGYGQEQGHQHNQGYHPNDGYDAGQRY</sequence>
<evidence type="ECO:0000256" key="1">
    <source>
        <dbReference type="SAM" id="MobiDB-lite"/>
    </source>
</evidence>
<feature type="compositionally biased region" description="Basic and acidic residues" evidence="1">
    <location>
        <begin position="63"/>
        <end position="83"/>
    </location>
</feature>
<evidence type="ECO:0000313" key="3">
    <source>
        <dbReference type="Proteomes" id="UP000800035"/>
    </source>
</evidence>
<dbReference type="OrthoDB" id="5206661at2759"/>
<feature type="compositionally biased region" description="Basic and acidic residues" evidence="1">
    <location>
        <begin position="110"/>
        <end position="124"/>
    </location>
</feature>
<reference evidence="2" key="1">
    <citation type="journal article" date="2020" name="Stud. Mycol.">
        <title>101 Dothideomycetes genomes: a test case for predicting lifestyles and emergence of pathogens.</title>
        <authorList>
            <person name="Haridas S."/>
            <person name="Albert R."/>
            <person name="Binder M."/>
            <person name="Bloem J."/>
            <person name="Labutti K."/>
            <person name="Salamov A."/>
            <person name="Andreopoulos B."/>
            <person name="Baker S."/>
            <person name="Barry K."/>
            <person name="Bills G."/>
            <person name="Bluhm B."/>
            <person name="Cannon C."/>
            <person name="Castanera R."/>
            <person name="Culley D."/>
            <person name="Daum C."/>
            <person name="Ezra D."/>
            <person name="Gonzalez J."/>
            <person name="Henrissat B."/>
            <person name="Kuo A."/>
            <person name="Liang C."/>
            <person name="Lipzen A."/>
            <person name="Lutzoni F."/>
            <person name="Magnuson J."/>
            <person name="Mondo S."/>
            <person name="Nolan M."/>
            <person name="Ohm R."/>
            <person name="Pangilinan J."/>
            <person name="Park H.-J."/>
            <person name="Ramirez L."/>
            <person name="Alfaro M."/>
            <person name="Sun H."/>
            <person name="Tritt A."/>
            <person name="Yoshinaga Y."/>
            <person name="Zwiers L.-H."/>
            <person name="Turgeon B."/>
            <person name="Goodwin S."/>
            <person name="Spatafora J."/>
            <person name="Crous P."/>
            <person name="Grigoriev I."/>
        </authorList>
    </citation>
    <scope>NUCLEOTIDE SEQUENCE</scope>
    <source>
        <strain evidence="2">CBS 675.92</strain>
    </source>
</reference>
<keyword evidence="3" id="KW-1185">Reference proteome</keyword>
<gene>
    <name evidence="2" type="ORF">CC80DRAFT_549363</name>
</gene>
<feature type="region of interest" description="Disordered" evidence="1">
    <location>
        <begin position="60"/>
        <end position="148"/>
    </location>
</feature>
<name>A0A6A5TT32_9PLEO</name>
<evidence type="ECO:0000313" key="2">
    <source>
        <dbReference type="EMBL" id="KAF1955150.1"/>
    </source>
</evidence>
<protein>
    <submittedName>
        <fullName evidence="2">Uncharacterized protein</fullName>
    </submittedName>
</protein>
<dbReference type="Proteomes" id="UP000800035">
    <property type="component" value="Unassembled WGS sequence"/>
</dbReference>
<proteinExistence type="predicted"/>
<organism evidence="2 3">
    <name type="scientific">Byssothecium circinans</name>
    <dbReference type="NCBI Taxonomy" id="147558"/>
    <lineage>
        <taxon>Eukaryota</taxon>
        <taxon>Fungi</taxon>
        <taxon>Dikarya</taxon>
        <taxon>Ascomycota</taxon>
        <taxon>Pezizomycotina</taxon>
        <taxon>Dothideomycetes</taxon>
        <taxon>Pleosporomycetidae</taxon>
        <taxon>Pleosporales</taxon>
        <taxon>Massarineae</taxon>
        <taxon>Massarinaceae</taxon>
        <taxon>Byssothecium</taxon>
    </lineage>
</organism>
<dbReference type="EMBL" id="ML976995">
    <property type="protein sequence ID" value="KAF1955150.1"/>
    <property type="molecule type" value="Genomic_DNA"/>
</dbReference>
<accession>A0A6A5TT32</accession>